<dbReference type="Pfam" id="PF01522">
    <property type="entry name" value="Polysacc_deac_1"/>
    <property type="match status" value="1"/>
</dbReference>
<dbReference type="PANTHER" id="PTHR10587">
    <property type="entry name" value="GLYCOSYL TRANSFERASE-RELATED"/>
    <property type="match status" value="1"/>
</dbReference>
<dbReference type="PANTHER" id="PTHR10587:SF125">
    <property type="entry name" value="POLYSACCHARIDE DEACETYLASE YHEN-RELATED"/>
    <property type="match status" value="1"/>
</dbReference>
<dbReference type="InterPro" id="IPR050248">
    <property type="entry name" value="Polysacc_deacetylase_ArnD"/>
</dbReference>
<dbReference type="CDD" id="cd10944">
    <property type="entry name" value="CE4_SmPgdA_like"/>
    <property type="match status" value="1"/>
</dbReference>
<dbReference type="InterPro" id="IPR011330">
    <property type="entry name" value="Glyco_hydro/deAcase_b/a-brl"/>
</dbReference>
<dbReference type="GO" id="GO:0005975">
    <property type="term" value="P:carbohydrate metabolic process"/>
    <property type="evidence" value="ECO:0007669"/>
    <property type="project" value="InterPro"/>
</dbReference>
<dbReference type="EMBL" id="JACBNQ010000011">
    <property type="protein sequence ID" value="NYB74642.1"/>
    <property type="molecule type" value="Genomic_DNA"/>
</dbReference>
<accession>A0A974BKX7</accession>
<comment type="caution">
    <text evidence="3">The sequence shown here is derived from an EMBL/GenBank/DDBJ whole genome shotgun (WGS) entry which is preliminary data.</text>
</comment>
<dbReference type="SUPFAM" id="SSF88713">
    <property type="entry name" value="Glycoside hydrolase/deacetylase"/>
    <property type="match status" value="1"/>
</dbReference>
<keyword evidence="1" id="KW-0472">Membrane</keyword>
<reference evidence="3" key="1">
    <citation type="submission" date="2020-07" db="EMBL/GenBank/DDBJ databases">
        <title>Genomic analysis of a strain of Sedimentibacter Hydroxybenzoicus DSM7310.</title>
        <authorList>
            <person name="Ma S."/>
        </authorList>
    </citation>
    <scope>NUCLEOTIDE SEQUENCE</scope>
    <source>
        <strain evidence="3">DSM 7310</strain>
    </source>
</reference>
<sequence length="300" mass="34164">MHSYKLTRRGKTVLTMFVMMLSLVIGSLFIKDIAIASDGSEIILQKPVYLSNTNSNNQSISFSNELKRLRDNGAANEILIADDLKVEDIDEKEILSINVEDISSLEGKIAFLTFDDGPSHNVTPLVLETLKRYNIYATFFVLGNMCEKNGYMLKEVRDRGHSIGVHSYTHELNTLLKSRDSFINEIKMTEDAIKKNLGEDFSTRLFRFPGGSFEPYKRQYMDDLQDLGYVSVDWNALTGDSEYVNPKAEILMERLKSTIINKDRIIVLMHDSDTKQVSAEILPDIIEHLKTEGYEFAVLK</sequence>
<gene>
    <name evidence="3" type="ORF">HZF24_10895</name>
</gene>
<evidence type="ECO:0000313" key="4">
    <source>
        <dbReference type="Proteomes" id="UP000611629"/>
    </source>
</evidence>
<feature type="domain" description="NodB homology" evidence="2">
    <location>
        <begin position="108"/>
        <end position="297"/>
    </location>
</feature>
<dbReference type="AlphaFoldDB" id="A0A974BKX7"/>
<dbReference type="InterPro" id="IPR002509">
    <property type="entry name" value="NODB_dom"/>
</dbReference>
<keyword evidence="1" id="KW-0812">Transmembrane</keyword>
<evidence type="ECO:0000259" key="2">
    <source>
        <dbReference type="PROSITE" id="PS51677"/>
    </source>
</evidence>
<keyword evidence="1" id="KW-1133">Transmembrane helix</keyword>
<protein>
    <submittedName>
        <fullName evidence="3">Polysaccharide deacetylase</fullName>
    </submittedName>
</protein>
<keyword evidence="4" id="KW-1185">Reference proteome</keyword>
<dbReference type="GO" id="GO:0016810">
    <property type="term" value="F:hydrolase activity, acting on carbon-nitrogen (but not peptide) bonds"/>
    <property type="evidence" value="ECO:0007669"/>
    <property type="project" value="InterPro"/>
</dbReference>
<dbReference type="PROSITE" id="PS51677">
    <property type="entry name" value="NODB"/>
    <property type="match status" value="1"/>
</dbReference>
<feature type="transmembrane region" description="Helical" evidence="1">
    <location>
        <begin position="12"/>
        <end position="30"/>
    </location>
</feature>
<organism evidence="3 4">
    <name type="scientific">Sedimentibacter hydroxybenzoicus DSM 7310</name>
    <dbReference type="NCBI Taxonomy" id="1123245"/>
    <lineage>
        <taxon>Bacteria</taxon>
        <taxon>Bacillati</taxon>
        <taxon>Bacillota</taxon>
        <taxon>Tissierellia</taxon>
        <taxon>Sedimentibacter</taxon>
    </lineage>
</organism>
<proteinExistence type="predicted"/>
<dbReference type="RefSeq" id="WP_179238344.1">
    <property type="nucleotide sequence ID" value="NZ_JACBNQ010000011.1"/>
</dbReference>
<name>A0A974BKX7_SEDHY</name>
<dbReference type="Gene3D" id="3.20.20.370">
    <property type="entry name" value="Glycoside hydrolase/deacetylase"/>
    <property type="match status" value="1"/>
</dbReference>
<evidence type="ECO:0000256" key="1">
    <source>
        <dbReference type="SAM" id="Phobius"/>
    </source>
</evidence>
<dbReference type="Proteomes" id="UP000611629">
    <property type="component" value="Unassembled WGS sequence"/>
</dbReference>
<evidence type="ECO:0000313" key="3">
    <source>
        <dbReference type="EMBL" id="NYB74642.1"/>
    </source>
</evidence>